<evidence type="ECO:0000313" key="7">
    <source>
        <dbReference type="Proteomes" id="UP000254785"/>
    </source>
</evidence>
<dbReference type="AlphaFoldDB" id="A0A024LBH8"/>
<sequence length="311" mass="36730">MTIYFINWVADYELKMIQYLKKKYKIKNITTPKKYNWINKKISKIGMDNAWLGRLFIKHYLNDIKKDDIIIINDSVVNKGINKQILKNINCHKVLLLRNTVGEDFILDNANYFDIIYDFEHRFIGNEKIKAIEQFFPIGMDEIRNYSLSDKNNSQPICFFLGRDKGRLQIINELAERLTTLGCKLDFNVVKDKTSSTTSKYLIEKQISYEENIRRTLNANIIVDITKENQSGWTLRILEALFFNKKLITNNINVFGSEIYSESRFFIIGHDDWDKLEYFINSSVKPMDYDSLYKFSPDKMMSTIVSDFIDK</sequence>
<dbReference type="EMBL" id="UGDC01000003">
    <property type="protein sequence ID" value="STJ77792.1"/>
    <property type="molecule type" value="Genomic_DNA"/>
</dbReference>
<evidence type="ECO:0000313" key="2">
    <source>
        <dbReference type="EMBL" id="MWR88400.1"/>
    </source>
</evidence>
<protein>
    <submittedName>
        <fullName evidence="2">LPS core biosynthesis protein RfaS</fullName>
    </submittedName>
    <submittedName>
        <fullName evidence="5">Lipopolysaccharide core biosynthesis protein</fullName>
    </submittedName>
</protein>
<dbReference type="EMBL" id="VSBS01000449">
    <property type="protein sequence ID" value="TXT01134.1"/>
    <property type="molecule type" value="Genomic_DNA"/>
</dbReference>
<dbReference type="Proteomes" id="UP000581425">
    <property type="component" value="Chromosome"/>
</dbReference>
<name>A0A024LBH8_ECOLX</name>
<dbReference type="EMBL" id="JACGTG010000001">
    <property type="protein sequence ID" value="MBA6239508.1"/>
    <property type="molecule type" value="Genomic_DNA"/>
</dbReference>
<dbReference type="EMBL" id="WTRC01000067">
    <property type="protein sequence ID" value="MWT20745.1"/>
    <property type="molecule type" value="Genomic_DNA"/>
</dbReference>
<gene>
    <name evidence="2" type="primary">rfaS</name>
    <name evidence="4" type="ORF">FOI11_017580</name>
    <name evidence="1" type="ORF">FOI11_05600</name>
    <name evidence="6" type="ORF">FWK02_14025</name>
    <name evidence="3" type="ORF">GP965_07350</name>
    <name evidence="2" type="ORF">GP979_08730</name>
    <name evidence="5" type="ORF">NCTC9117_00305</name>
</gene>
<evidence type="ECO:0000313" key="4">
    <source>
        <dbReference type="EMBL" id="QOY30201.1"/>
    </source>
</evidence>
<evidence type="ECO:0000313" key="8">
    <source>
        <dbReference type="Proteomes" id="UP000321461"/>
    </source>
</evidence>
<evidence type="ECO:0000313" key="6">
    <source>
        <dbReference type="EMBL" id="TXT01134.1"/>
    </source>
</evidence>
<dbReference type="Proteomes" id="UP000321461">
    <property type="component" value="Unassembled WGS sequence"/>
</dbReference>
<dbReference type="Proteomes" id="UP000581425">
    <property type="component" value="Unassembled WGS sequence"/>
</dbReference>
<reference evidence="4 11" key="5">
    <citation type="submission" date="2020-10" db="EMBL/GenBank/DDBJ databases">
        <title>Analysis of Genomes of Bacterial Isolates from Lameness Outbreaks in Broilers.</title>
        <authorList>
            <person name="Rhoads D."/>
            <person name="Ekesi N.S."/>
        </authorList>
    </citation>
    <scope>NUCLEOTIDE SEQUENCE [LARGE SCALE GENOMIC DNA]</scope>
    <source>
        <strain evidence="4 11">1409</strain>
    </source>
</reference>
<evidence type="ECO:0000313" key="9">
    <source>
        <dbReference type="Proteomes" id="UP000436482"/>
    </source>
</evidence>
<reference evidence="1 11" key="4">
    <citation type="submission" date="2020-07" db="EMBL/GenBank/DDBJ databases">
        <title>Analysis of Genomes of Bacterial Isolates from Lameness Outbreaks in Broilers.</title>
        <authorList>
            <person name="Ekesi N.S."/>
            <person name="Alrubaye A."/>
            <person name="Rhoads D."/>
        </authorList>
    </citation>
    <scope>NUCLEOTIDE SEQUENCE [LARGE SCALE GENOMIC DNA]</scope>
    <source>
        <strain evidence="1 11">1409</strain>
    </source>
</reference>
<reference evidence="9 10" key="3">
    <citation type="submission" date="2019-12" db="EMBL/GenBank/DDBJ databases">
        <title>Enteriobacteria Tanzani isolates_8377-8380.</title>
        <authorList>
            <person name="Subbiah M."/>
            <person name="Call D."/>
        </authorList>
    </citation>
    <scope>NUCLEOTIDE SEQUENCE [LARGE SCALE GENOMIC DNA]</scope>
    <source>
        <strain evidence="3 10">8378wH8</strain>
        <strain evidence="2 9">8379wE6</strain>
    </source>
</reference>
<dbReference type="Proteomes" id="UP000254785">
    <property type="component" value="Unassembled WGS sequence"/>
</dbReference>
<evidence type="ECO:0000313" key="10">
    <source>
        <dbReference type="Proteomes" id="UP000462410"/>
    </source>
</evidence>
<dbReference type="SMR" id="A0A024LBH8"/>
<evidence type="ECO:0000313" key="1">
    <source>
        <dbReference type="EMBL" id="MBA6239508.1"/>
    </source>
</evidence>
<reference evidence="5 7" key="1">
    <citation type="submission" date="2018-06" db="EMBL/GenBank/DDBJ databases">
        <authorList>
            <consortium name="Pathogen Informatics"/>
            <person name="Doyle S."/>
        </authorList>
    </citation>
    <scope>NUCLEOTIDE SEQUENCE [LARGE SCALE GENOMIC DNA]</scope>
    <source>
        <strain evidence="5 7">NCTC9117</strain>
    </source>
</reference>
<evidence type="ECO:0000313" key="5">
    <source>
        <dbReference type="EMBL" id="STJ77792.1"/>
    </source>
</evidence>
<evidence type="ECO:0000313" key="3">
    <source>
        <dbReference type="EMBL" id="MWT20745.1"/>
    </source>
</evidence>
<dbReference type="EMBL" id="WTQQ01000085">
    <property type="protein sequence ID" value="MWR88400.1"/>
    <property type="molecule type" value="Genomic_DNA"/>
</dbReference>
<organism evidence="2 9">
    <name type="scientific">Escherichia coli</name>
    <dbReference type="NCBI Taxonomy" id="562"/>
    <lineage>
        <taxon>Bacteria</taxon>
        <taxon>Pseudomonadati</taxon>
        <taxon>Pseudomonadota</taxon>
        <taxon>Gammaproteobacteria</taxon>
        <taxon>Enterobacterales</taxon>
        <taxon>Enterobacteriaceae</taxon>
        <taxon>Escherichia</taxon>
    </lineage>
</organism>
<dbReference type="Proteomes" id="UP000462410">
    <property type="component" value="Unassembled WGS sequence"/>
</dbReference>
<evidence type="ECO:0000313" key="11">
    <source>
        <dbReference type="Proteomes" id="UP000581425"/>
    </source>
</evidence>
<dbReference type="RefSeq" id="WP_000158225.1">
    <property type="nucleotide sequence ID" value="NZ_AP021896.1"/>
</dbReference>
<reference evidence="6 8" key="2">
    <citation type="submission" date="2019-08" db="EMBL/GenBank/DDBJ databases">
        <title>Whole genome analysis of cultivated E. coli strains isolated from CD patients and healthy donors.</title>
        <authorList>
            <person name="Siniagina M.N."/>
            <person name="Markelova M.I."/>
            <person name="Laikov A.V."/>
            <person name="Boulygina E.A."/>
            <person name="Khusnutdinova D.R."/>
            <person name="Kharchenko A."/>
            <person name="Grigoryeva T.V."/>
        </authorList>
    </citation>
    <scope>NUCLEOTIDE SEQUENCE [LARGE SCALE GENOMIC DNA]</scope>
    <source>
        <strain evidence="6 8">3_77_5</strain>
    </source>
</reference>
<proteinExistence type="predicted"/>
<dbReference type="Proteomes" id="UP000436482">
    <property type="component" value="Unassembled WGS sequence"/>
</dbReference>
<dbReference type="OMA" id="WNSEYER"/>
<dbReference type="EMBL" id="CP063369">
    <property type="protein sequence ID" value="QOY30201.1"/>
    <property type="molecule type" value="Genomic_DNA"/>
</dbReference>
<accession>A0A024LBH8</accession>
<accession>A0A236LQG3</accession>